<dbReference type="Pfam" id="PF13847">
    <property type="entry name" value="Methyltransf_31"/>
    <property type="match status" value="1"/>
</dbReference>
<evidence type="ECO:0000313" key="10">
    <source>
        <dbReference type="EMBL" id="HGG91984.1"/>
    </source>
</evidence>
<dbReference type="AlphaFoldDB" id="A0A7C3WD90"/>
<evidence type="ECO:0000259" key="9">
    <source>
        <dbReference type="Pfam" id="PF13847"/>
    </source>
</evidence>
<comment type="caution">
    <text evidence="10">The sequence shown here is derived from an EMBL/GenBank/DDBJ whole genome shotgun (WGS) entry which is preliminary data.</text>
</comment>
<dbReference type="EC" id="2.1.1.137" evidence="4"/>
<accession>A0A7C3WD90</accession>
<evidence type="ECO:0000256" key="7">
    <source>
        <dbReference type="ARBA" id="ARBA00047943"/>
    </source>
</evidence>
<feature type="domain" description="Methyltransferase" evidence="9">
    <location>
        <begin position="75"/>
        <end position="180"/>
    </location>
</feature>
<evidence type="ECO:0000256" key="3">
    <source>
        <dbReference type="ARBA" id="ARBA00034487"/>
    </source>
</evidence>
<keyword evidence="2" id="KW-0949">S-adenosyl-L-methionine</keyword>
<proteinExistence type="inferred from homology"/>
<gene>
    <name evidence="10" type="ORF">ENR59_03425</name>
</gene>
<dbReference type="GO" id="GO:0030791">
    <property type="term" value="F:arsenite methyltransferase activity"/>
    <property type="evidence" value="ECO:0007669"/>
    <property type="project" value="UniProtKB-EC"/>
</dbReference>
<dbReference type="GO" id="GO:0032259">
    <property type="term" value="P:methylation"/>
    <property type="evidence" value="ECO:0007669"/>
    <property type="project" value="UniProtKB-KW"/>
</dbReference>
<evidence type="ECO:0000256" key="1">
    <source>
        <dbReference type="ARBA" id="ARBA00022679"/>
    </source>
</evidence>
<organism evidence="10">
    <name type="scientific">Fundidesulfovibrio putealis</name>
    <dbReference type="NCBI Taxonomy" id="270496"/>
    <lineage>
        <taxon>Bacteria</taxon>
        <taxon>Pseudomonadati</taxon>
        <taxon>Thermodesulfobacteriota</taxon>
        <taxon>Desulfovibrionia</taxon>
        <taxon>Desulfovibrionales</taxon>
        <taxon>Desulfovibrionaceae</taxon>
        <taxon>Fundidesulfovibrio</taxon>
    </lineage>
</organism>
<dbReference type="Gene3D" id="3.40.50.150">
    <property type="entry name" value="Vaccinia Virus protein VP39"/>
    <property type="match status" value="1"/>
</dbReference>
<evidence type="ECO:0000256" key="6">
    <source>
        <dbReference type="ARBA" id="ARBA00047941"/>
    </source>
</evidence>
<dbReference type="PANTHER" id="PTHR43675:SF8">
    <property type="entry name" value="ARSENITE METHYLTRANSFERASE"/>
    <property type="match status" value="1"/>
</dbReference>
<comment type="catalytic activity">
    <reaction evidence="8">
        <text>arsenic triglutathione + 3 [thioredoxin]-dithiol + 3 S-adenosyl-L-methionine = trimethylarsine + 3 [thioredoxin]-disulfide + 3 glutathione + 3 S-adenosyl-L-homocysteine + 3 H(+)</text>
        <dbReference type="Rhea" id="RHEA:69432"/>
        <dbReference type="Rhea" id="RHEA-COMP:10698"/>
        <dbReference type="Rhea" id="RHEA-COMP:10700"/>
        <dbReference type="ChEBI" id="CHEBI:15378"/>
        <dbReference type="ChEBI" id="CHEBI:27130"/>
        <dbReference type="ChEBI" id="CHEBI:29950"/>
        <dbReference type="ChEBI" id="CHEBI:50058"/>
        <dbReference type="ChEBI" id="CHEBI:57856"/>
        <dbReference type="ChEBI" id="CHEBI:57925"/>
        <dbReference type="ChEBI" id="CHEBI:59789"/>
        <dbReference type="ChEBI" id="CHEBI:183640"/>
        <dbReference type="EC" id="2.1.1.137"/>
    </reaction>
</comment>
<dbReference type="PANTHER" id="PTHR43675">
    <property type="entry name" value="ARSENITE METHYLTRANSFERASE"/>
    <property type="match status" value="1"/>
</dbReference>
<evidence type="ECO:0000256" key="4">
    <source>
        <dbReference type="ARBA" id="ARBA00034521"/>
    </source>
</evidence>
<dbReference type="InterPro" id="IPR029063">
    <property type="entry name" value="SAM-dependent_MTases_sf"/>
</dbReference>
<protein>
    <recommendedName>
        <fullName evidence="5">Arsenite methyltransferase</fullName>
        <ecNumber evidence="4">2.1.1.137</ecNumber>
    </recommendedName>
</protein>
<comment type="catalytic activity">
    <reaction evidence="7">
        <text>arsenic triglutathione + 2 [thioredoxin]-dithiol + 2 S-adenosyl-L-methionine + H2O = dimethylarsinous acid + 2 [thioredoxin]-disulfide + 3 glutathione + 2 S-adenosyl-L-homocysteine + 2 H(+)</text>
        <dbReference type="Rhea" id="RHEA:69464"/>
        <dbReference type="Rhea" id="RHEA-COMP:10698"/>
        <dbReference type="Rhea" id="RHEA-COMP:10700"/>
        <dbReference type="ChEBI" id="CHEBI:15377"/>
        <dbReference type="ChEBI" id="CHEBI:15378"/>
        <dbReference type="ChEBI" id="CHEBI:23808"/>
        <dbReference type="ChEBI" id="CHEBI:29950"/>
        <dbReference type="ChEBI" id="CHEBI:50058"/>
        <dbReference type="ChEBI" id="CHEBI:57856"/>
        <dbReference type="ChEBI" id="CHEBI:57925"/>
        <dbReference type="ChEBI" id="CHEBI:59789"/>
        <dbReference type="ChEBI" id="CHEBI:183640"/>
        <dbReference type="EC" id="2.1.1.137"/>
    </reaction>
</comment>
<dbReference type="InterPro" id="IPR025714">
    <property type="entry name" value="Methyltranfer_dom"/>
</dbReference>
<name>A0A7C3WD90_9BACT</name>
<comment type="catalytic activity">
    <reaction evidence="6">
        <text>arsenic triglutathione + [thioredoxin]-dithiol + S-adenosyl-L-methionine + 2 H2O = methylarsonous acid + [thioredoxin]-disulfide + 3 glutathione + S-adenosyl-L-homocysteine + H(+)</text>
        <dbReference type="Rhea" id="RHEA:69460"/>
        <dbReference type="Rhea" id="RHEA-COMP:10698"/>
        <dbReference type="Rhea" id="RHEA-COMP:10700"/>
        <dbReference type="ChEBI" id="CHEBI:15377"/>
        <dbReference type="ChEBI" id="CHEBI:15378"/>
        <dbReference type="ChEBI" id="CHEBI:17826"/>
        <dbReference type="ChEBI" id="CHEBI:29950"/>
        <dbReference type="ChEBI" id="CHEBI:50058"/>
        <dbReference type="ChEBI" id="CHEBI:57856"/>
        <dbReference type="ChEBI" id="CHEBI:57925"/>
        <dbReference type="ChEBI" id="CHEBI:59789"/>
        <dbReference type="ChEBI" id="CHEBI:183640"/>
        <dbReference type="EC" id="2.1.1.137"/>
    </reaction>
</comment>
<evidence type="ECO:0000256" key="8">
    <source>
        <dbReference type="ARBA" id="ARBA00048428"/>
    </source>
</evidence>
<dbReference type="InterPro" id="IPR026669">
    <property type="entry name" value="Arsenite_MeTrfase-like"/>
</dbReference>
<keyword evidence="1 10" id="KW-0808">Transferase</keyword>
<reference evidence="10" key="1">
    <citation type="journal article" date="2020" name="mSystems">
        <title>Genome- and Community-Level Interaction Insights into Carbon Utilization and Element Cycling Functions of Hydrothermarchaeota in Hydrothermal Sediment.</title>
        <authorList>
            <person name="Zhou Z."/>
            <person name="Liu Y."/>
            <person name="Xu W."/>
            <person name="Pan J."/>
            <person name="Luo Z.H."/>
            <person name="Li M."/>
        </authorList>
    </citation>
    <scope>NUCLEOTIDE SEQUENCE [LARGE SCALE GENOMIC DNA]</scope>
    <source>
        <strain evidence="10">SpSt-413</strain>
    </source>
</reference>
<comment type="similarity">
    <text evidence="3">Belongs to the methyltransferase superfamily. Arsenite methyltransferase family.</text>
</comment>
<sequence length="200" mass="21323">MPFSQADKDHISRAIQDKYQAVAQSPAGRFRYPTGQDGLRAQRYPGQLLSRLPDDVLQWFCGVGNPFSMHPVAPGENVLDIGCGAGVDTLLAALQAGPLGSATGLEYTRPMLERALANLRASGLCNASFRQGSAEQLPFGDACFDVVISSGVFNLVVDKEKALAEALRVLKPGGRLQVADQILVGPPPADHFAAVTSWFT</sequence>
<evidence type="ECO:0000256" key="5">
    <source>
        <dbReference type="ARBA" id="ARBA00034545"/>
    </source>
</evidence>
<evidence type="ECO:0000256" key="2">
    <source>
        <dbReference type="ARBA" id="ARBA00022691"/>
    </source>
</evidence>
<dbReference type="SUPFAM" id="SSF53335">
    <property type="entry name" value="S-adenosyl-L-methionine-dependent methyltransferases"/>
    <property type="match status" value="1"/>
</dbReference>
<dbReference type="EMBL" id="DSRP01000237">
    <property type="protein sequence ID" value="HGG91984.1"/>
    <property type="molecule type" value="Genomic_DNA"/>
</dbReference>
<dbReference type="CDD" id="cd02440">
    <property type="entry name" value="AdoMet_MTases"/>
    <property type="match status" value="1"/>
</dbReference>
<keyword evidence="10" id="KW-0489">Methyltransferase</keyword>